<feature type="coiled-coil region" evidence="1">
    <location>
        <begin position="150"/>
        <end position="211"/>
    </location>
</feature>
<evidence type="ECO:0008006" key="4">
    <source>
        <dbReference type="Google" id="ProtNLM"/>
    </source>
</evidence>
<proteinExistence type="predicted"/>
<name>A0A1I5ZJ18_9GAMM</name>
<dbReference type="STRING" id="1002526.SAMN05216578_10166"/>
<dbReference type="RefSeq" id="WP_090535870.1">
    <property type="nucleotide sequence ID" value="NZ_FOYD01000001.1"/>
</dbReference>
<dbReference type="AlphaFoldDB" id="A0A1I5ZJ18"/>
<dbReference type="OrthoDB" id="138803at2"/>
<organism evidence="2 3">
    <name type="scientific">Halopseudomonas formosensis</name>
    <dbReference type="NCBI Taxonomy" id="1002526"/>
    <lineage>
        <taxon>Bacteria</taxon>
        <taxon>Pseudomonadati</taxon>
        <taxon>Pseudomonadota</taxon>
        <taxon>Gammaproteobacteria</taxon>
        <taxon>Pseudomonadales</taxon>
        <taxon>Pseudomonadaceae</taxon>
        <taxon>Halopseudomonas</taxon>
    </lineage>
</organism>
<protein>
    <recommendedName>
        <fullName evidence="4">DUF3375 domain-containing protein</fullName>
    </recommendedName>
</protein>
<evidence type="ECO:0000256" key="1">
    <source>
        <dbReference type="SAM" id="Coils"/>
    </source>
</evidence>
<dbReference type="Pfam" id="PF11855">
    <property type="entry name" value="DUF3375"/>
    <property type="match status" value="1"/>
</dbReference>
<sequence length="478" mass="55099">MDHHELVALRQHHPAWRLLRADNAPLIISFLQHVFVIPNQRSLNQASLASKLDDMLYSLQQSLGEHHYPRSSGAYLDDWADNSNGWLRKFYPPGSDEPHYELTAATEKAIEWLTSLGKRQFVGTESRLLAIFDLLRQVVEGSESDPDTRIAELEKRKAALDAEISRIRAGQVELMDETRVRERFLEVSASARSLLADFREVEQNFRDLDREVRERIATWEGGKGELLGEIFGERDAIADSDQGRSFRAFWEFLMSPSRQEELSELLHKVFSLPPVKSLEPDRRLLRMHYDWLEAGEAAQRTVARLSEQLRRYLDDQAWLENKRIMHLLRSIESRALTLREQPPDNDITTLDEARVELHLPLDRPLYSPPLKPRIAEQALLEGTADTDADALFNQIHVDKTRLLANLRLALRHQPRISLGELLQTYPLEQGLAELVTWLELATADRHSAIDENQTQLVSWHDERGHPRRASVPLIIFSQ</sequence>
<gene>
    <name evidence="2" type="ORF">SAMN05216578_10166</name>
</gene>
<dbReference type="EMBL" id="FOYD01000001">
    <property type="protein sequence ID" value="SFQ56435.1"/>
    <property type="molecule type" value="Genomic_DNA"/>
</dbReference>
<reference evidence="2 3" key="1">
    <citation type="submission" date="2016-10" db="EMBL/GenBank/DDBJ databases">
        <authorList>
            <person name="de Groot N.N."/>
        </authorList>
    </citation>
    <scope>NUCLEOTIDE SEQUENCE [LARGE SCALE GENOMIC DNA]</scope>
    <source>
        <strain evidence="2 3">JCM 18415</strain>
    </source>
</reference>
<dbReference type="InterPro" id="IPR021804">
    <property type="entry name" value="DUF3375"/>
</dbReference>
<evidence type="ECO:0000313" key="2">
    <source>
        <dbReference type="EMBL" id="SFQ56435.1"/>
    </source>
</evidence>
<keyword evidence="1" id="KW-0175">Coiled coil</keyword>
<evidence type="ECO:0000313" key="3">
    <source>
        <dbReference type="Proteomes" id="UP000242815"/>
    </source>
</evidence>
<accession>A0A1I5ZJ18</accession>
<dbReference type="Proteomes" id="UP000242815">
    <property type="component" value="Unassembled WGS sequence"/>
</dbReference>